<proteinExistence type="predicted"/>
<dbReference type="EMBL" id="RCIY01000033">
    <property type="protein sequence ID" value="TGG86808.1"/>
    <property type="molecule type" value="Genomic_DNA"/>
</dbReference>
<dbReference type="AlphaFoldDB" id="A0A8H1QTL8"/>
<evidence type="ECO:0000313" key="3">
    <source>
        <dbReference type="Proteomes" id="UP000298111"/>
    </source>
</evidence>
<evidence type="ECO:0008006" key="4">
    <source>
        <dbReference type="Google" id="ProtNLM"/>
    </source>
</evidence>
<feature type="signal peptide" evidence="1">
    <location>
        <begin position="1"/>
        <end position="26"/>
    </location>
</feature>
<dbReference type="Proteomes" id="UP000298111">
    <property type="component" value="Unassembled WGS sequence"/>
</dbReference>
<feature type="chain" id="PRO_5039676763" description="Peptidase inhibitor family I36 protein" evidence="1">
    <location>
        <begin position="27"/>
        <end position="127"/>
    </location>
</feature>
<accession>A0A8H1QTL8</accession>
<evidence type="ECO:0000256" key="1">
    <source>
        <dbReference type="SAM" id="SignalP"/>
    </source>
</evidence>
<reference evidence="2 3" key="1">
    <citation type="submission" date="2018-10" db="EMBL/GenBank/DDBJ databases">
        <title>Isolation of pseudouridimycin from Streptomyces albus DSM 40763.</title>
        <authorList>
            <person name="Rosenqvist P."/>
            <person name="Metsae-Ketelae M."/>
            <person name="Virta P."/>
        </authorList>
    </citation>
    <scope>NUCLEOTIDE SEQUENCE [LARGE SCALE GENOMIC DNA]</scope>
    <source>
        <strain evidence="2 3">DSM 40763</strain>
    </source>
</reference>
<protein>
    <recommendedName>
        <fullName evidence="4">Peptidase inhibitor family I36 protein</fullName>
    </recommendedName>
</protein>
<evidence type="ECO:0000313" key="2">
    <source>
        <dbReference type="EMBL" id="TGG86808.1"/>
    </source>
</evidence>
<name>A0A8H1QTL8_9ACTN</name>
<gene>
    <name evidence="2" type="ORF">D8771_05455</name>
</gene>
<keyword evidence="1" id="KW-0732">Signal</keyword>
<sequence>MEAVRTLGAVAMTLAMAGGVSVAAQATAVASSGSATVRAAADTCAYPYVCFFKNGVKIGQFKDVTSTWQNLPSKPSGPGLVVQNTRNDDVAYIRWSGGATTCIPPKSSFTVSSGTLTGVRISSAATC</sequence>
<organism evidence="2 3">
    <name type="scientific">Streptomyces albus</name>
    <dbReference type="NCBI Taxonomy" id="1888"/>
    <lineage>
        <taxon>Bacteria</taxon>
        <taxon>Bacillati</taxon>
        <taxon>Actinomycetota</taxon>
        <taxon>Actinomycetes</taxon>
        <taxon>Kitasatosporales</taxon>
        <taxon>Streptomycetaceae</taxon>
        <taxon>Streptomyces</taxon>
    </lineage>
</organism>
<comment type="caution">
    <text evidence="2">The sequence shown here is derived from an EMBL/GenBank/DDBJ whole genome shotgun (WGS) entry which is preliminary data.</text>
</comment>